<evidence type="ECO:0000313" key="3">
    <source>
        <dbReference type="Proteomes" id="UP000292544"/>
    </source>
</evidence>
<dbReference type="Gene3D" id="2.60.200.20">
    <property type="match status" value="1"/>
</dbReference>
<name>A0ABY1WTQ9_9GAMM</name>
<dbReference type="CDD" id="cd00060">
    <property type="entry name" value="FHA"/>
    <property type="match status" value="1"/>
</dbReference>
<dbReference type="EMBL" id="SHLY01000001">
    <property type="protein sequence ID" value="TAA48077.1"/>
    <property type="molecule type" value="Genomic_DNA"/>
</dbReference>
<organism evidence="2 3">
    <name type="scientific">Corallincola spongiicola</name>
    <dbReference type="NCBI Taxonomy" id="2520508"/>
    <lineage>
        <taxon>Bacteria</taxon>
        <taxon>Pseudomonadati</taxon>
        <taxon>Pseudomonadota</taxon>
        <taxon>Gammaproteobacteria</taxon>
        <taxon>Alteromonadales</taxon>
        <taxon>Psychromonadaceae</taxon>
        <taxon>Corallincola</taxon>
    </lineage>
</organism>
<dbReference type="NCBIfam" id="TIGR03354">
    <property type="entry name" value="VI_FHA"/>
    <property type="match status" value="1"/>
</dbReference>
<evidence type="ECO:0000259" key="1">
    <source>
        <dbReference type="PROSITE" id="PS50006"/>
    </source>
</evidence>
<dbReference type="InterPro" id="IPR008984">
    <property type="entry name" value="SMAD_FHA_dom_sf"/>
</dbReference>
<evidence type="ECO:0000313" key="2">
    <source>
        <dbReference type="EMBL" id="TAA48077.1"/>
    </source>
</evidence>
<dbReference type="InterPro" id="IPR017735">
    <property type="entry name" value="T6SS_FHA"/>
</dbReference>
<proteinExistence type="predicted"/>
<comment type="caution">
    <text evidence="2">The sequence shown here is derived from an EMBL/GenBank/DDBJ whole genome shotgun (WGS) entry which is preliminary data.</text>
</comment>
<dbReference type="InterPro" id="IPR000253">
    <property type="entry name" value="FHA_dom"/>
</dbReference>
<dbReference type="InterPro" id="IPR046883">
    <property type="entry name" value="T6SS_FHA_C"/>
</dbReference>
<gene>
    <name evidence="2" type="primary">tagH</name>
    <name evidence="2" type="ORF">EXY25_02215</name>
</gene>
<dbReference type="SMART" id="SM00240">
    <property type="entry name" value="FHA"/>
    <property type="match status" value="1"/>
</dbReference>
<sequence>MKKRLEMELTLSVVSYHRFTSGLEISKTLTKHSDERLTIGRAPDCEWQLPDPERVISGRHADICQSEEGWVVRDTSTNGLYVNRAVSPLGDDEHLLTAGDLLTLGDYEIEISSGEKVNDDKHAASEPVHPQILNDNPSKLAAAEEEFGFSMSALNNQAKQSEPKTVVSHNSATPSFDLSDCFFPPSTEANKTNTTSAETIIPDEWDSLVGNLATPAVAAASPAVETPKPAEVVSKSAAPSVASTGMEAFMKGAGIPAEMIPKEHQGEWWGQLGMAFNEMMSGLMATLHSRSEFKSEFRVNQTMFNTRENNPLKFSATFEDALHNLFNRNGPGFLPAVTAIQEAHRDIAQHECALMSGLEGTLVGVLGLLEPGSIESRQYAQTLLEKVNPAQVKARYWNLYCQLYGDLHSELSEKGPSLYMDDFVKAYEASIQQQKDQQGD</sequence>
<accession>A0ABY1WTQ9</accession>
<dbReference type="SUPFAM" id="SSF49879">
    <property type="entry name" value="SMAD/FHA domain"/>
    <property type="match status" value="1"/>
</dbReference>
<protein>
    <submittedName>
        <fullName evidence="2">Type VI secretion system-associated FHA domain protein TagH</fullName>
    </submittedName>
</protein>
<keyword evidence="3" id="KW-1185">Reference proteome</keyword>
<dbReference type="Pfam" id="PF20232">
    <property type="entry name" value="T6SS_FHA_C"/>
    <property type="match status" value="1"/>
</dbReference>
<dbReference type="PROSITE" id="PS50006">
    <property type="entry name" value="FHA_DOMAIN"/>
    <property type="match status" value="1"/>
</dbReference>
<dbReference type="Proteomes" id="UP000292544">
    <property type="component" value="Unassembled WGS sequence"/>
</dbReference>
<dbReference type="Pfam" id="PF00498">
    <property type="entry name" value="FHA"/>
    <property type="match status" value="1"/>
</dbReference>
<feature type="domain" description="FHA" evidence="1">
    <location>
        <begin position="37"/>
        <end position="87"/>
    </location>
</feature>
<reference evidence="3" key="1">
    <citation type="submission" date="2019-02" db="EMBL/GenBank/DDBJ databases">
        <title>Draft genome sequence of Muricauda sp. 176CP4-71.</title>
        <authorList>
            <person name="Park J.-S."/>
        </authorList>
    </citation>
    <scope>NUCLEOTIDE SEQUENCE [LARGE SCALE GENOMIC DNA]</scope>
    <source>
        <strain evidence="3">176GS2-150</strain>
    </source>
</reference>